<evidence type="ECO:0000313" key="3">
    <source>
        <dbReference type="EMBL" id="MCW3787286.1"/>
    </source>
</evidence>
<gene>
    <name evidence="3" type="ORF">OM075_12465</name>
</gene>
<comment type="similarity">
    <text evidence="1">Belongs to the transferase hexapeptide repeat family.</text>
</comment>
<dbReference type="RefSeq" id="WP_301190851.1">
    <property type="nucleotide sequence ID" value="NZ_JAPDPJ010000027.1"/>
</dbReference>
<dbReference type="SUPFAM" id="SSF51161">
    <property type="entry name" value="Trimeric LpxA-like enzymes"/>
    <property type="match status" value="1"/>
</dbReference>
<dbReference type="InterPro" id="IPR001451">
    <property type="entry name" value="Hexapep"/>
</dbReference>
<accession>A0AAE3M4V2</accession>
<dbReference type="Pfam" id="PF00132">
    <property type="entry name" value="Hexapep"/>
    <property type="match status" value="1"/>
</dbReference>
<dbReference type="AlphaFoldDB" id="A0AAE3M4V2"/>
<evidence type="ECO:0000313" key="4">
    <source>
        <dbReference type="Proteomes" id="UP001209229"/>
    </source>
</evidence>
<keyword evidence="4" id="KW-1185">Reference proteome</keyword>
<evidence type="ECO:0000256" key="2">
    <source>
        <dbReference type="ARBA" id="ARBA00022679"/>
    </source>
</evidence>
<dbReference type="PANTHER" id="PTHR23416:SF23">
    <property type="entry name" value="ACETYLTRANSFERASE C18B11.09C-RELATED"/>
    <property type="match status" value="1"/>
</dbReference>
<protein>
    <submittedName>
        <fullName evidence="3">DapH/DapD/GlmU-related protein</fullName>
    </submittedName>
</protein>
<reference evidence="3" key="1">
    <citation type="submission" date="2022-10" db="EMBL/GenBank/DDBJ databases">
        <authorList>
            <person name="Yu W.X."/>
        </authorList>
    </citation>
    <scope>NUCLEOTIDE SEQUENCE</scope>
    <source>
        <strain evidence="3">AAT</strain>
    </source>
</reference>
<evidence type="ECO:0000256" key="1">
    <source>
        <dbReference type="ARBA" id="ARBA00007274"/>
    </source>
</evidence>
<comment type="caution">
    <text evidence="3">The sequence shown here is derived from an EMBL/GenBank/DDBJ whole genome shotgun (WGS) entry which is preliminary data.</text>
</comment>
<dbReference type="GO" id="GO:0008374">
    <property type="term" value="F:O-acyltransferase activity"/>
    <property type="evidence" value="ECO:0007669"/>
    <property type="project" value="TreeGrafter"/>
</dbReference>
<keyword evidence="2" id="KW-0808">Transferase</keyword>
<sequence length="185" mass="19851">MSKNVFERMQAGELVTFSDPQFTQVSESGLRTTELLVKYNNTSDPDTLRKLWGDLSGTALDASSYIQIPVMVNHAEFVTVGKNIYINHACTMLALGTITIEDDVLIGPKANLITEGHPIDPTNRKAMEVKPIVIKKNAWLSAGVTILPGVTVGENSIVAAGAVVNKDVPPNTIVGGVPAKVIRNI</sequence>
<dbReference type="PANTHER" id="PTHR23416">
    <property type="entry name" value="SIALIC ACID SYNTHASE-RELATED"/>
    <property type="match status" value="1"/>
</dbReference>
<organism evidence="3 4">
    <name type="scientific">Plebeiibacterium sediminum</name>
    <dbReference type="NCBI Taxonomy" id="2992112"/>
    <lineage>
        <taxon>Bacteria</taxon>
        <taxon>Pseudomonadati</taxon>
        <taxon>Bacteroidota</taxon>
        <taxon>Bacteroidia</taxon>
        <taxon>Marinilabiliales</taxon>
        <taxon>Marinilabiliaceae</taxon>
        <taxon>Plebeiibacterium</taxon>
    </lineage>
</organism>
<dbReference type="InterPro" id="IPR051159">
    <property type="entry name" value="Hexapeptide_acetyltransf"/>
</dbReference>
<proteinExistence type="inferred from homology"/>
<dbReference type="EMBL" id="JAPDPJ010000027">
    <property type="protein sequence ID" value="MCW3787286.1"/>
    <property type="molecule type" value="Genomic_DNA"/>
</dbReference>
<dbReference type="Gene3D" id="2.160.10.10">
    <property type="entry name" value="Hexapeptide repeat proteins"/>
    <property type="match status" value="1"/>
</dbReference>
<dbReference type="InterPro" id="IPR011004">
    <property type="entry name" value="Trimer_LpxA-like_sf"/>
</dbReference>
<dbReference type="Proteomes" id="UP001209229">
    <property type="component" value="Unassembled WGS sequence"/>
</dbReference>
<name>A0AAE3M4V2_9BACT</name>